<dbReference type="GO" id="GO:0016787">
    <property type="term" value="F:hydrolase activity"/>
    <property type="evidence" value="ECO:0007669"/>
    <property type="project" value="UniProtKB-KW"/>
</dbReference>
<reference evidence="2 3" key="1">
    <citation type="submission" date="2019-01" db="EMBL/GenBank/DDBJ databases">
        <title>Draft genome sequence of Dictyobacter sp. Uno17.</title>
        <authorList>
            <person name="Wang C.M."/>
            <person name="Zheng Y."/>
            <person name="Sakai Y."/>
            <person name="Abe K."/>
            <person name="Yokota A."/>
            <person name="Yabe S."/>
        </authorList>
    </citation>
    <scope>NUCLEOTIDE SEQUENCE [LARGE SCALE GENOMIC DNA]</scope>
    <source>
        <strain evidence="2 3">Uno17</strain>
    </source>
</reference>
<evidence type="ECO:0000313" key="3">
    <source>
        <dbReference type="Proteomes" id="UP000322530"/>
    </source>
</evidence>
<keyword evidence="2" id="KW-0378">Hydrolase</keyword>
<dbReference type="Gene3D" id="3.30.2010.10">
    <property type="entry name" value="Metalloproteases ('zincins'), catalytic domain"/>
    <property type="match status" value="1"/>
</dbReference>
<dbReference type="AlphaFoldDB" id="A0A5A5THV0"/>
<dbReference type="Proteomes" id="UP000322530">
    <property type="component" value="Unassembled WGS sequence"/>
</dbReference>
<name>A0A5A5THV0_9CHLR</name>
<evidence type="ECO:0000259" key="1">
    <source>
        <dbReference type="Pfam" id="PF01863"/>
    </source>
</evidence>
<comment type="caution">
    <text evidence="2">The sequence shown here is derived from an EMBL/GenBank/DDBJ whole genome shotgun (WGS) entry which is preliminary data.</text>
</comment>
<keyword evidence="3" id="KW-1185">Reference proteome</keyword>
<dbReference type="EMBL" id="BIXY01000074">
    <property type="protein sequence ID" value="GCF10544.1"/>
    <property type="molecule type" value="Genomic_DNA"/>
</dbReference>
<dbReference type="PANTHER" id="PTHR30399">
    <property type="entry name" value="UNCHARACTERIZED PROTEIN YGJP"/>
    <property type="match status" value="1"/>
</dbReference>
<proteinExistence type="predicted"/>
<gene>
    <name evidence="2" type="ORF">KDI_41080</name>
</gene>
<protein>
    <submittedName>
        <fullName evidence="2">Metal-dependent hydrolase</fullName>
    </submittedName>
</protein>
<dbReference type="InterPro" id="IPR002725">
    <property type="entry name" value="YgjP-like_metallopeptidase"/>
</dbReference>
<dbReference type="RefSeq" id="WP_149403421.1">
    <property type="nucleotide sequence ID" value="NZ_BIXY01000074.1"/>
</dbReference>
<accession>A0A5A5THV0</accession>
<dbReference type="InterPro" id="IPR053136">
    <property type="entry name" value="UTP_pyrophosphatase-like"/>
</dbReference>
<feature type="domain" description="YgjP-like metallopeptidase" evidence="1">
    <location>
        <begin position="28"/>
        <end position="235"/>
    </location>
</feature>
<evidence type="ECO:0000313" key="2">
    <source>
        <dbReference type="EMBL" id="GCF10544.1"/>
    </source>
</evidence>
<dbReference type="OrthoDB" id="9811177at2"/>
<dbReference type="Pfam" id="PF01863">
    <property type="entry name" value="YgjP-like"/>
    <property type="match status" value="1"/>
</dbReference>
<organism evidence="2 3">
    <name type="scientific">Dictyobacter arantiisoli</name>
    <dbReference type="NCBI Taxonomy" id="2014874"/>
    <lineage>
        <taxon>Bacteria</taxon>
        <taxon>Bacillati</taxon>
        <taxon>Chloroflexota</taxon>
        <taxon>Ktedonobacteria</taxon>
        <taxon>Ktedonobacterales</taxon>
        <taxon>Dictyobacteraceae</taxon>
        <taxon>Dictyobacter</taxon>
    </lineage>
</organism>
<dbReference type="PANTHER" id="PTHR30399:SF1">
    <property type="entry name" value="UTP PYROPHOSPHATASE"/>
    <property type="match status" value="1"/>
</dbReference>
<dbReference type="CDD" id="cd07344">
    <property type="entry name" value="M48_yhfN_like"/>
    <property type="match status" value="1"/>
</dbReference>
<sequence>MIDKKNLGETLIIHDLTFELRRSSKRTSIGITIGRRGELILSAPQECTHEHIKRVAEEKYRWIYTRLAKKEMLFRPPRKKEFLTGESFFYMGYNYRLQLLPTDQLDTNTPPLSFAGGWFLLRENERDQAQEHFITWYSTHALKWLEHRVADLAQHVGVKPESIHVRDLGYRWGSCGHNSILNFHWRIAQLPPLMIDYIVVHELAHMHESRHNNAFWRRVKQTIPDYEERKQWLAEKGSMF</sequence>